<protein>
    <recommendedName>
        <fullName evidence="1">Nitroreductase domain-containing protein</fullName>
    </recommendedName>
</protein>
<gene>
    <name evidence="2" type="ORF">Dia5BBH33_13860</name>
</gene>
<proteinExistence type="predicted"/>
<dbReference type="GeneID" id="92716617"/>
<name>A0A8D5A637_9FIRM</name>
<dbReference type="RefSeq" id="WP_108850759.1">
    <property type="nucleotide sequence ID" value="NZ_AP019697.1"/>
</dbReference>
<accession>A0A8D5A637</accession>
<evidence type="ECO:0000259" key="1">
    <source>
        <dbReference type="Pfam" id="PF00881"/>
    </source>
</evidence>
<dbReference type="EMBL" id="AP019697">
    <property type="protein sequence ID" value="BBK25451.1"/>
    <property type="molecule type" value="Genomic_DNA"/>
</dbReference>
<dbReference type="GO" id="GO:0016491">
    <property type="term" value="F:oxidoreductase activity"/>
    <property type="evidence" value="ECO:0007669"/>
    <property type="project" value="InterPro"/>
</dbReference>
<dbReference type="InterPro" id="IPR000415">
    <property type="entry name" value="Nitroreductase-like"/>
</dbReference>
<sequence length="56" mass="5991">MKEAPVIILIRNKLGKVLEEKLAIDERESEICNALSIGSAVEHMALMATALGLGSL</sequence>
<keyword evidence="3" id="KW-1185">Reference proteome</keyword>
<evidence type="ECO:0000313" key="2">
    <source>
        <dbReference type="EMBL" id="BBK25451.1"/>
    </source>
</evidence>
<dbReference type="OrthoDB" id="9783470at2"/>
<dbReference type="Pfam" id="PF00881">
    <property type="entry name" value="Nitroreductase"/>
    <property type="match status" value="1"/>
</dbReference>
<evidence type="ECO:0000313" key="3">
    <source>
        <dbReference type="Proteomes" id="UP000320585"/>
    </source>
</evidence>
<dbReference type="InterPro" id="IPR029479">
    <property type="entry name" value="Nitroreductase"/>
</dbReference>
<feature type="domain" description="Nitroreductase" evidence="1">
    <location>
        <begin position="1"/>
        <end position="55"/>
    </location>
</feature>
<dbReference type="Gene3D" id="3.40.109.10">
    <property type="entry name" value="NADH Oxidase"/>
    <property type="match status" value="1"/>
</dbReference>
<dbReference type="KEGG" id="dho:Dia5BBH33_13860"/>
<reference evidence="3" key="1">
    <citation type="submission" date="2019-05" db="EMBL/GenBank/DDBJ databases">
        <title>Complete genome sequencing of Dialister sp. strain 5BBH33.</title>
        <authorList>
            <person name="Sakamoto M."/>
            <person name="Murakami T."/>
            <person name="Mori H."/>
        </authorList>
    </citation>
    <scope>NUCLEOTIDE SEQUENCE [LARGE SCALE GENOMIC DNA]</scope>
    <source>
        <strain evidence="3">5BBH33</strain>
    </source>
</reference>
<dbReference type="Proteomes" id="UP000320585">
    <property type="component" value="Chromosome"/>
</dbReference>
<dbReference type="AlphaFoldDB" id="A0A8D5A637"/>
<organism evidence="2 3">
    <name type="scientific">Dialister hominis</name>
    <dbReference type="NCBI Taxonomy" id="2582419"/>
    <lineage>
        <taxon>Bacteria</taxon>
        <taxon>Bacillati</taxon>
        <taxon>Bacillota</taxon>
        <taxon>Negativicutes</taxon>
        <taxon>Veillonellales</taxon>
        <taxon>Veillonellaceae</taxon>
        <taxon>Dialister</taxon>
    </lineage>
</organism>
<dbReference type="SUPFAM" id="SSF55469">
    <property type="entry name" value="FMN-dependent nitroreductase-like"/>
    <property type="match status" value="1"/>
</dbReference>